<dbReference type="Proteomes" id="UP000807785">
    <property type="component" value="Unassembled WGS sequence"/>
</dbReference>
<dbReference type="NCBIfam" id="TIGR02595">
    <property type="entry name" value="PEP_CTERM"/>
    <property type="match status" value="1"/>
</dbReference>
<dbReference type="EMBL" id="JADJEV010000003">
    <property type="protein sequence ID" value="MBK6972700.1"/>
    <property type="molecule type" value="Genomic_DNA"/>
</dbReference>
<dbReference type="Pfam" id="PF07589">
    <property type="entry name" value="PEP-CTERM"/>
    <property type="match status" value="1"/>
</dbReference>
<dbReference type="InterPro" id="IPR006946">
    <property type="entry name" value="DGR2-like_dom"/>
</dbReference>
<evidence type="ECO:0000313" key="4">
    <source>
        <dbReference type="EMBL" id="MBK6972700.1"/>
    </source>
</evidence>
<comment type="caution">
    <text evidence="4">The sequence shown here is derived from an EMBL/GenBank/DDBJ whole genome shotgun (WGS) entry which is preliminary data.</text>
</comment>
<dbReference type="InterPro" id="IPR013424">
    <property type="entry name" value="Ice-binding_C"/>
</dbReference>
<feature type="domain" description="DUF642" evidence="2">
    <location>
        <begin position="29"/>
        <end position="195"/>
    </location>
</feature>
<evidence type="ECO:0000259" key="3">
    <source>
        <dbReference type="Pfam" id="PF07589"/>
    </source>
</evidence>
<dbReference type="AlphaFoldDB" id="A0A9D7HTH7"/>
<feature type="domain" description="Ice-binding protein C-terminal" evidence="3">
    <location>
        <begin position="197"/>
        <end position="221"/>
    </location>
</feature>
<accession>A0A9D7HTH7</accession>
<evidence type="ECO:0000256" key="1">
    <source>
        <dbReference type="SAM" id="SignalP"/>
    </source>
</evidence>
<reference evidence="4" key="1">
    <citation type="submission" date="2020-10" db="EMBL/GenBank/DDBJ databases">
        <title>Connecting structure to function with the recovery of over 1000 high-quality activated sludge metagenome-assembled genomes encoding full-length rRNA genes using long-read sequencing.</title>
        <authorList>
            <person name="Singleton C.M."/>
            <person name="Petriglieri F."/>
            <person name="Kristensen J.M."/>
            <person name="Kirkegaard R.H."/>
            <person name="Michaelsen T.Y."/>
            <person name="Andersen M.H."/>
            <person name="Karst S.M."/>
            <person name="Dueholm M.S."/>
            <person name="Nielsen P.H."/>
            <person name="Albertsen M."/>
        </authorList>
    </citation>
    <scope>NUCLEOTIDE SEQUENCE</scope>
    <source>
        <strain evidence="4">Bjer_18-Q3-R1-45_BAT3C.347</strain>
    </source>
</reference>
<organism evidence="4 5">
    <name type="scientific">Candidatus Methylophosphatis roskildensis</name>
    <dbReference type="NCBI Taxonomy" id="2899263"/>
    <lineage>
        <taxon>Bacteria</taxon>
        <taxon>Pseudomonadati</taxon>
        <taxon>Pseudomonadota</taxon>
        <taxon>Betaproteobacteria</taxon>
        <taxon>Nitrosomonadales</taxon>
        <taxon>Sterolibacteriaceae</taxon>
        <taxon>Candidatus Methylophosphatis</taxon>
    </lineage>
</organism>
<proteinExistence type="predicted"/>
<evidence type="ECO:0000313" key="5">
    <source>
        <dbReference type="Proteomes" id="UP000807785"/>
    </source>
</evidence>
<gene>
    <name evidence="4" type="ORF">IPH26_07000</name>
</gene>
<dbReference type="Pfam" id="PF04862">
    <property type="entry name" value="DUF642"/>
    <property type="match status" value="1"/>
</dbReference>
<name>A0A9D7HTH7_9PROT</name>
<dbReference type="Gene3D" id="2.60.120.260">
    <property type="entry name" value="Galactose-binding domain-like"/>
    <property type="match status" value="1"/>
</dbReference>
<feature type="signal peptide" evidence="1">
    <location>
        <begin position="1"/>
        <end position="26"/>
    </location>
</feature>
<feature type="chain" id="PRO_5038627681" evidence="1">
    <location>
        <begin position="27"/>
        <end position="226"/>
    </location>
</feature>
<evidence type="ECO:0000259" key="2">
    <source>
        <dbReference type="Pfam" id="PF04862"/>
    </source>
</evidence>
<sequence length="226" mass="23142">MFKPRSRSTSIALFAIAGLSSAAAHAQYVVNGSFESVAGVVPANGFLTLAAGSTALTGWTIGAVVPGASSIDVVDKGYFVPPAGGNYVVDLVGTPGAGSISQSLALPTGQYHLNFDYAGNFESGDPFKAAYVQTGNSYSVIVDFGTPGSLAPGGTPAWKHASFLFDAIVPPPTTLAFTNIAGGQFSGVLLDNVNVTAVPEPESYALMLAGLAMMGGIAHRRLQQRR</sequence>
<protein>
    <submittedName>
        <fullName evidence="4">DUF642 domain-containing protein</fullName>
    </submittedName>
</protein>
<keyword evidence="1" id="KW-0732">Signal</keyword>